<evidence type="ECO:0008006" key="4">
    <source>
        <dbReference type="Google" id="ProtNLM"/>
    </source>
</evidence>
<organism evidence="2 3">
    <name type="scientific">Acidomonas methanolica NBRC 104435</name>
    <dbReference type="NCBI Taxonomy" id="1231351"/>
    <lineage>
        <taxon>Bacteria</taxon>
        <taxon>Pseudomonadati</taxon>
        <taxon>Pseudomonadota</taxon>
        <taxon>Alphaproteobacteria</taxon>
        <taxon>Acetobacterales</taxon>
        <taxon>Acetobacteraceae</taxon>
        <taxon>Acidomonas</taxon>
    </lineage>
</organism>
<keyword evidence="1" id="KW-0812">Transmembrane</keyword>
<feature type="transmembrane region" description="Helical" evidence="1">
    <location>
        <begin position="170"/>
        <end position="190"/>
    </location>
</feature>
<feature type="transmembrane region" description="Helical" evidence="1">
    <location>
        <begin position="103"/>
        <end position="128"/>
    </location>
</feature>
<evidence type="ECO:0000313" key="3">
    <source>
        <dbReference type="Proteomes" id="UP000019760"/>
    </source>
</evidence>
<keyword evidence="1" id="KW-0472">Membrane</keyword>
<dbReference type="Proteomes" id="UP000019760">
    <property type="component" value="Unassembled WGS sequence"/>
</dbReference>
<name>A0A023D079_ACIMT</name>
<dbReference type="RefSeq" id="WP_052511508.1">
    <property type="nucleotide sequence ID" value="NZ_BAND01000002.1"/>
</dbReference>
<protein>
    <recommendedName>
        <fullName evidence="4">Yip1 domain-containing protein</fullName>
    </recommendedName>
</protein>
<feature type="transmembrane region" description="Helical" evidence="1">
    <location>
        <begin position="68"/>
        <end position="91"/>
    </location>
</feature>
<comment type="caution">
    <text evidence="2">The sequence shown here is derived from an EMBL/GenBank/DDBJ whole genome shotgun (WGS) entry which is preliminary data.</text>
</comment>
<proteinExistence type="predicted"/>
<dbReference type="EMBL" id="BAND01000002">
    <property type="protein sequence ID" value="GAJ27573.1"/>
    <property type="molecule type" value="Genomic_DNA"/>
</dbReference>
<reference evidence="3" key="1">
    <citation type="journal article" date="2014" name="FEMS Microbiol. Lett.">
        <title>Draft Genomic DNA Sequence of the Facultatively Methylotrophic Bacterium Acidomonas methanolica type strain MB58.</title>
        <authorList>
            <person name="Higashiura N."/>
            <person name="Hadano H."/>
            <person name="Hirakawa H."/>
            <person name="Matsutani M."/>
            <person name="Takabe S."/>
            <person name="Matsushita K."/>
            <person name="Azuma Y."/>
        </authorList>
    </citation>
    <scope>NUCLEOTIDE SEQUENCE [LARGE SCALE GENOMIC DNA]</scope>
    <source>
        <strain evidence="3">MB58</strain>
    </source>
</reference>
<keyword evidence="3" id="KW-1185">Reference proteome</keyword>
<keyword evidence="1" id="KW-1133">Transmembrane helix</keyword>
<gene>
    <name evidence="2" type="ORF">Amme_002_016</name>
</gene>
<dbReference type="AlphaFoldDB" id="A0A023D079"/>
<dbReference type="OrthoDB" id="7281988at2"/>
<feature type="transmembrane region" description="Helical" evidence="1">
    <location>
        <begin position="140"/>
        <end position="158"/>
    </location>
</feature>
<sequence>MAMTRPDSPPRGPVLSILRGVWRLGRGDAEGFNDFRSGPDAVLAAMAPSLALYLIVFVGQLVHGPSVLVLTNLLVLLAALLARLIVTHGLAVRWSRQGLWMRYAAASLWCDWLPGLLSLLMSVLLHLMLPSVGDTPGGTLGIFLAIEGYDLWLSWFVARAGLALTRGQAVLLVAAVLAVTLAFYGVAALLPPHYVLWAELAKPLFGK</sequence>
<evidence type="ECO:0000256" key="1">
    <source>
        <dbReference type="SAM" id="Phobius"/>
    </source>
</evidence>
<feature type="transmembrane region" description="Helical" evidence="1">
    <location>
        <begin position="41"/>
        <end position="62"/>
    </location>
</feature>
<evidence type="ECO:0000313" key="2">
    <source>
        <dbReference type="EMBL" id="GAJ27573.1"/>
    </source>
</evidence>
<accession>A0A023D079</accession>
<reference evidence="2 3" key="2">
    <citation type="journal article" date="2014" name="FEMS Microbiol. Lett.">
        <title>Draft genomic DNA sequence of the facultatively methylotrophic bacterium Acidomonas methanolica type strain MB58.</title>
        <authorList>
            <person name="Higashiura N."/>
            <person name="Hadano H."/>
            <person name="Hirakawa H."/>
            <person name="Matsutani M."/>
            <person name="Takabe S."/>
            <person name="Matsushita K."/>
            <person name="Azuma Y."/>
        </authorList>
    </citation>
    <scope>NUCLEOTIDE SEQUENCE [LARGE SCALE GENOMIC DNA]</scope>
    <source>
        <strain evidence="2 3">MB58</strain>
    </source>
</reference>